<reference evidence="3 4" key="1">
    <citation type="submission" date="2020-08" db="EMBL/GenBank/DDBJ databases">
        <title>Genome sequencing of Purple Non-Sulfur Bacteria from various extreme environments.</title>
        <authorList>
            <person name="Mayer M."/>
        </authorList>
    </citation>
    <scope>NUCLEOTIDE SEQUENCE [LARGE SCALE GENOMIC DNA]</scope>
    <source>
        <strain evidence="3 4">2761</strain>
    </source>
</reference>
<accession>A0A840G3U4</accession>
<feature type="chain" id="PRO_5032615468" evidence="2">
    <location>
        <begin position="30"/>
        <end position="489"/>
    </location>
</feature>
<keyword evidence="4" id="KW-1185">Reference proteome</keyword>
<dbReference type="Gene3D" id="2.40.160.10">
    <property type="entry name" value="Porin"/>
    <property type="match status" value="1"/>
</dbReference>
<dbReference type="RefSeq" id="WP_153115010.1">
    <property type="nucleotide sequence ID" value="NZ_JACIGE010000001.1"/>
</dbReference>
<organism evidence="3 4">
    <name type="scientific">Rhodocyclus tenuis</name>
    <name type="common">Rhodospirillum tenue</name>
    <dbReference type="NCBI Taxonomy" id="1066"/>
    <lineage>
        <taxon>Bacteria</taxon>
        <taxon>Pseudomonadati</taxon>
        <taxon>Pseudomonadota</taxon>
        <taxon>Betaproteobacteria</taxon>
        <taxon>Rhodocyclales</taxon>
        <taxon>Rhodocyclaceae</taxon>
        <taxon>Rhodocyclus</taxon>
    </lineage>
</organism>
<evidence type="ECO:0000256" key="1">
    <source>
        <dbReference type="SAM" id="Coils"/>
    </source>
</evidence>
<dbReference type="InterPro" id="IPR023614">
    <property type="entry name" value="Porin_dom_sf"/>
</dbReference>
<dbReference type="SUPFAM" id="SSF56935">
    <property type="entry name" value="Porins"/>
    <property type="match status" value="1"/>
</dbReference>
<dbReference type="EMBL" id="JACIGE010000001">
    <property type="protein sequence ID" value="MBB4245991.1"/>
    <property type="molecule type" value="Genomic_DNA"/>
</dbReference>
<feature type="coiled-coil region" evidence="1">
    <location>
        <begin position="39"/>
        <end position="80"/>
    </location>
</feature>
<evidence type="ECO:0000313" key="3">
    <source>
        <dbReference type="EMBL" id="MBB4245991.1"/>
    </source>
</evidence>
<feature type="signal peptide" evidence="2">
    <location>
        <begin position="1"/>
        <end position="29"/>
    </location>
</feature>
<evidence type="ECO:0000256" key="2">
    <source>
        <dbReference type="SAM" id="SignalP"/>
    </source>
</evidence>
<gene>
    <name evidence="3" type="ORF">GGD90_000340</name>
</gene>
<proteinExistence type="predicted"/>
<evidence type="ECO:0000313" key="4">
    <source>
        <dbReference type="Proteomes" id="UP000587070"/>
    </source>
</evidence>
<comment type="caution">
    <text evidence="3">The sequence shown here is derived from an EMBL/GenBank/DDBJ whole genome shotgun (WGS) entry which is preliminary data.</text>
</comment>
<dbReference type="OrthoDB" id="9788733at2"/>
<keyword evidence="1" id="KW-0175">Coiled coil</keyword>
<name>A0A840G3U4_RHOTE</name>
<protein>
    <submittedName>
        <fullName evidence="3">Putative coiled-coil protein SlyX</fullName>
    </submittedName>
</protein>
<dbReference type="Proteomes" id="UP000587070">
    <property type="component" value="Unassembled WGS sequence"/>
</dbReference>
<dbReference type="AlphaFoldDB" id="A0A840G3U4"/>
<sequence>MRTPFSVFTPTALCAAVCLAFGAPAPAFAAGDADLAAIRAQINDMKRSYEQRIAALEARLAQAETSASRAEQSATVAESKAQVAELGATQAAVAAQQAGQRQNSAAAFNPEISLILGGSYTNLSQNPSDRRLQGFMPAGGETLPEGRSFNLGESELAISANVDHMFRGNFRLAVSPENEIGVEEASVQTLGLGGGANLKAGRFLSGVGYQNEMHPHEWDFSDAPLPYQAFFGNALGMDGVQARWLAPTPFFLEFGAEAARARSFPASDSERNKNGFMSGALFAHVGGDVGIENNWRAGLSFFQSKPRDRVYDDPLNATADLHNSFSGTSKTWIADFVWKWAPNGNAKSEYLKLQGEYFRRTEDGTLTYDTKNVTGNGASDGYRNTQSGFYAQAVYQFMPRWRVGYRYDRLDAGSAAIGLIDSGAIAASELPLLEKFTPKRNTLMVDWSASEFSRVRLQFAQDKTRPDATDNQVWLQYIMSLGAHGAHKF</sequence>
<keyword evidence="2" id="KW-0732">Signal</keyword>